<evidence type="ECO:0000313" key="4">
    <source>
        <dbReference type="Proteomes" id="UP001182556"/>
    </source>
</evidence>
<gene>
    <name evidence="3" type="ORF">DB88DRAFT_510073</name>
</gene>
<dbReference type="GO" id="GO:0043161">
    <property type="term" value="P:proteasome-mediated ubiquitin-dependent protein catabolic process"/>
    <property type="evidence" value="ECO:0007669"/>
    <property type="project" value="TreeGrafter"/>
</dbReference>
<comment type="caution">
    <text evidence="3">The sequence shown here is derived from an EMBL/GenBank/DDBJ whole genome shotgun (WGS) entry which is preliminary data.</text>
</comment>
<protein>
    <submittedName>
        <fullName evidence="3">26S proteasome non-ATPase regulatory subunit 8</fullName>
    </submittedName>
</protein>
<dbReference type="GO" id="GO:0005829">
    <property type="term" value="C:cytosol"/>
    <property type="evidence" value="ECO:0007669"/>
    <property type="project" value="TreeGrafter"/>
</dbReference>
<dbReference type="Pfam" id="PF10075">
    <property type="entry name" value="CSN8_PSD8_EIF3K"/>
    <property type="match status" value="1"/>
</dbReference>
<keyword evidence="4" id="KW-1185">Reference proteome</keyword>
<evidence type="ECO:0000259" key="2">
    <source>
        <dbReference type="Pfam" id="PF10075"/>
    </source>
</evidence>
<proteinExistence type="predicted"/>
<sequence>MALDLQQSLSDLQALLNGDKLTELGTELAKVKIALASSGLYFAPPSANPDDLATTRSILELGVFASLRQQNLAKYISYNSALQPFYDNLASILPPSPNKPVILGLHLLFLLSEGQLTSFHQTLETLTVNDLSDVFIKLAVDLERWLMEGQYNRVYRARDRVPRPEYSYLLDRLVSQVRNQIASTMESSYPSIPVSDAAEVLFLGKNDTTTLHKIVEERGWLIRPGSQTITFPNSPKADIRIQAQKGDANAPSVDVLKGKGVIQGTPMNKMVGPSLSLASQLEMIV</sequence>
<dbReference type="EMBL" id="JAODAN010000004">
    <property type="protein sequence ID" value="KAK1925020.1"/>
    <property type="molecule type" value="Genomic_DNA"/>
</dbReference>
<organism evidence="3 4">
    <name type="scientific">Papiliotrema laurentii</name>
    <name type="common">Cryptococcus laurentii</name>
    <dbReference type="NCBI Taxonomy" id="5418"/>
    <lineage>
        <taxon>Eukaryota</taxon>
        <taxon>Fungi</taxon>
        <taxon>Dikarya</taxon>
        <taxon>Basidiomycota</taxon>
        <taxon>Agaricomycotina</taxon>
        <taxon>Tremellomycetes</taxon>
        <taxon>Tremellales</taxon>
        <taxon>Rhynchogastremaceae</taxon>
        <taxon>Papiliotrema</taxon>
    </lineage>
</organism>
<evidence type="ECO:0000256" key="1">
    <source>
        <dbReference type="ARBA" id="ARBA00022942"/>
    </source>
</evidence>
<accession>A0AAD9FRS1</accession>
<dbReference type="GO" id="GO:0008541">
    <property type="term" value="C:proteasome regulatory particle, lid subcomplex"/>
    <property type="evidence" value="ECO:0007669"/>
    <property type="project" value="TreeGrafter"/>
</dbReference>
<evidence type="ECO:0000313" key="3">
    <source>
        <dbReference type="EMBL" id="KAK1925020.1"/>
    </source>
</evidence>
<dbReference type="PANTHER" id="PTHR12387">
    <property type="entry name" value="26S PROTEASOME NON-ATPASE REGULATORY SUBUNIT 8"/>
    <property type="match status" value="1"/>
</dbReference>
<dbReference type="PANTHER" id="PTHR12387:SF0">
    <property type="entry name" value="26S PROTEASOME NON-ATPASE REGULATORY SUBUNIT 8"/>
    <property type="match status" value="1"/>
</dbReference>
<dbReference type="Proteomes" id="UP001182556">
    <property type="component" value="Unassembled WGS sequence"/>
</dbReference>
<dbReference type="InterPro" id="IPR006746">
    <property type="entry name" value="26S_Psome_Rpn12"/>
</dbReference>
<name>A0AAD9FRS1_PAPLA</name>
<dbReference type="InterPro" id="IPR033464">
    <property type="entry name" value="CSN8_PSD8_EIF3K"/>
</dbReference>
<dbReference type="Gene3D" id="1.25.40.990">
    <property type="match status" value="1"/>
</dbReference>
<dbReference type="GO" id="GO:0005634">
    <property type="term" value="C:nucleus"/>
    <property type="evidence" value="ECO:0007669"/>
    <property type="project" value="TreeGrafter"/>
</dbReference>
<keyword evidence="1 3" id="KW-0647">Proteasome</keyword>
<feature type="domain" description="CSN8/PSMD8/EIF3K" evidence="2">
    <location>
        <begin position="98"/>
        <end position="233"/>
    </location>
</feature>
<reference evidence="3" key="1">
    <citation type="submission" date="2023-02" db="EMBL/GenBank/DDBJ databases">
        <title>Identification and recombinant expression of a fungal hydrolase from Papiliotrema laurentii that hydrolyzes apple cutin and clears colloidal polyester polyurethane.</title>
        <authorList>
            <consortium name="DOE Joint Genome Institute"/>
            <person name="Roman V.A."/>
            <person name="Bojanowski C."/>
            <person name="Crable B.R."/>
            <person name="Wagner D.N."/>
            <person name="Hung C.S."/>
            <person name="Nadeau L.J."/>
            <person name="Schratz L."/>
            <person name="Haridas S."/>
            <person name="Pangilinan J."/>
            <person name="Lipzen A."/>
            <person name="Na H."/>
            <person name="Yan M."/>
            <person name="Ng V."/>
            <person name="Grigoriev I.V."/>
            <person name="Spatafora J.W."/>
            <person name="Barlow D."/>
            <person name="Biffinger J."/>
            <person name="Kelley-Loughnane N."/>
            <person name="Varaljay V.A."/>
            <person name="Crookes-Goodson W.J."/>
        </authorList>
    </citation>
    <scope>NUCLEOTIDE SEQUENCE</scope>
    <source>
        <strain evidence="3">5307AH</strain>
    </source>
</reference>
<dbReference type="AlphaFoldDB" id="A0AAD9FRS1"/>